<comment type="caution">
    <text evidence="2">The sequence shown here is derived from an EMBL/GenBank/DDBJ whole genome shotgun (WGS) entry which is preliminary data.</text>
</comment>
<protein>
    <submittedName>
        <fullName evidence="2">Uncharacterized protein</fullName>
    </submittedName>
</protein>
<evidence type="ECO:0000313" key="4">
    <source>
        <dbReference type="EMBL" id="KAE9129226.1"/>
    </source>
</evidence>
<dbReference type="EMBL" id="QXGC01000237">
    <property type="protein sequence ID" value="KAE9243652.1"/>
    <property type="molecule type" value="Genomic_DNA"/>
</dbReference>
<evidence type="ECO:0000313" key="8">
    <source>
        <dbReference type="EMBL" id="KAE9248478.1"/>
    </source>
</evidence>
<dbReference type="Proteomes" id="UP000440367">
    <property type="component" value="Unassembled WGS sequence"/>
</dbReference>
<dbReference type="Proteomes" id="UP000429523">
    <property type="component" value="Unassembled WGS sequence"/>
</dbReference>
<evidence type="ECO:0000313" key="16">
    <source>
        <dbReference type="Proteomes" id="UP000476176"/>
    </source>
</evidence>
<evidence type="ECO:0000313" key="12">
    <source>
        <dbReference type="Proteomes" id="UP000437068"/>
    </source>
</evidence>
<evidence type="ECO:0000313" key="7">
    <source>
        <dbReference type="EMBL" id="KAE9243652.1"/>
    </source>
</evidence>
<dbReference type="Proteomes" id="UP000441208">
    <property type="component" value="Unassembled WGS sequence"/>
</dbReference>
<organism evidence="2 10">
    <name type="scientific">Phytophthora fragariae</name>
    <dbReference type="NCBI Taxonomy" id="53985"/>
    <lineage>
        <taxon>Eukaryota</taxon>
        <taxon>Sar</taxon>
        <taxon>Stramenopiles</taxon>
        <taxon>Oomycota</taxon>
        <taxon>Peronosporomycetes</taxon>
        <taxon>Peronosporales</taxon>
        <taxon>Peronosporaceae</taxon>
        <taxon>Phytophthora</taxon>
    </lineage>
</organism>
<evidence type="ECO:0000313" key="15">
    <source>
        <dbReference type="Proteomes" id="UP000441208"/>
    </source>
</evidence>
<feature type="region of interest" description="Disordered" evidence="1">
    <location>
        <begin position="1"/>
        <end position="29"/>
    </location>
</feature>
<evidence type="ECO:0000313" key="17">
    <source>
        <dbReference type="Proteomes" id="UP000488956"/>
    </source>
</evidence>
<evidence type="ECO:0000313" key="3">
    <source>
        <dbReference type="EMBL" id="KAE9128878.1"/>
    </source>
</evidence>
<dbReference type="EMBL" id="QXGD01000193">
    <property type="protein sequence ID" value="KAE9248478.1"/>
    <property type="molecule type" value="Genomic_DNA"/>
</dbReference>
<dbReference type="Proteomes" id="UP000488956">
    <property type="component" value="Unassembled WGS sequence"/>
</dbReference>
<dbReference type="EMBL" id="QXGE01000150">
    <property type="protein sequence ID" value="KAE9322528.1"/>
    <property type="molecule type" value="Genomic_DNA"/>
</dbReference>
<evidence type="ECO:0000313" key="10">
    <source>
        <dbReference type="Proteomes" id="UP000429523"/>
    </source>
</evidence>
<evidence type="ECO:0000313" key="14">
    <source>
        <dbReference type="Proteomes" id="UP000440732"/>
    </source>
</evidence>
<evidence type="ECO:0000313" key="2">
    <source>
        <dbReference type="EMBL" id="KAE8944892.1"/>
    </source>
</evidence>
<dbReference type="EMBL" id="QXGF01000182">
    <property type="protein sequence ID" value="KAE8944892.1"/>
    <property type="molecule type" value="Genomic_DNA"/>
</dbReference>
<dbReference type="EMBL" id="QXGB01000167">
    <property type="protein sequence ID" value="KAE9226826.1"/>
    <property type="molecule type" value="Genomic_DNA"/>
</dbReference>
<dbReference type="EMBL" id="QXFX01000150">
    <property type="protein sequence ID" value="KAE9128878.1"/>
    <property type="molecule type" value="Genomic_DNA"/>
</dbReference>
<dbReference type="AlphaFoldDB" id="A0A6A3FI44"/>
<evidence type="ECO:0000313" key="13">
    <source>
        <dbReference type="Proteomes" id="UP000440367"/>
    </source>
</evidence>
<sequence length="73" mass="7740">MGISSLKVPGKLSRGVRAGEEVGDSVNDRVGDAVGDITERVGDRFAQSARRLSKAAAGRSMDAELLQRVQVEL</sequence>
<dbReference type="Proteomes" id="UP000440732">
    <property type="component" value="Unassembled WGS sequence"/>
</dbReference>
<accession>A0A6A3FI44</accession>
<dbReference type="Proteomes" id="UP000476176">
    <property type="component" value="Unassembled WGS sequence"/>
</dbReference>
<evidence type="ECO:0000313" key="6">
    <source>
        <dbReference type="EMBL" id="KAE9226826.1"/>
    </source>
</evidence>
<keyword evidence="11" id="KW-1185">Reference proteome</keyword>
<evidence type="ECO:0000313" key="11">
    <source>
        <dbReference type="Proteomes" id="UP000433483"/>
    </source>
</evidence>
<reference evidence="10 11" key="1">
    <citation type="submission" date="2018-08" db="EMBL/GenBank/DDBJ databases">
        <title>Genomic investigation of the strawberry pathogen Phytophthora fragariae indicates pathogenicity is determined by transcriptional variation in three key races.</title>
        <authorList>
            <person name="Adams T.M."/>
            <person name="Armitage A.D."/>
            <person name="Sobczyk M.K."/>
            <person name="Bates H.J."/>
            <person name="Dunwell J.M."/>
            <person name="Nellist C.F."/>
            <person name="Harrison R.J."/>
        </authorList>
    </citation>
    <scope>NUCLEOTIDE SEQUENCE [LARGE SCALE GENOMIC DNA]</scope>
    <source>
        <strain evidence="9 12">A4</strain>
        <strain evidence="8 13">BC-1</strain>
        <strain evidence="7 16">BC-23</strain>
        <strain evidence="6 11">NOV-27</strain>
        <strain evidence="5 14">NOV-5</strain>
        <strain evidence="4 15">NOV-71</strain>
        <strain evidence="2 10">NOV-9</strain>
        <strain evidence="3 17">ONT-3</strain>
    </source>
</reference>
<dbReference type="EMBL" id="QXGA01000142">
    <property type="protein sequence ID" value="KAE9151545.1"/>
    <property type="molecule type" value="Genomic_DNA"/>
</dbReference>
<dbReference type="Proteomes" id="UP000437068">
    <property type="component" value="Unassembled WGS sequence"/>
</dbReference>
<evidence type="ECO:0000256" key="1">
    <source>
        <dbReference type="SAM" id="MobiDB-lite"/>
    </source>
</evidence>
<dbReference type="EMBL" id="QXFZ01000168">
    <property type="protein sequence ID" value="KAE9129226.1"/>
    <property type="molecule type" value="Genomic_DNA"/>
</dbReference>
<evidence type="ECO:0000313" key="5">
    <source>
        <dbReference type="EMBL" id="KAE9151545.1"/>
    </source>
</evidence>
<proteinExistence type="predicted"/>
<evidence type="ECO:0000313" key="9">
    <source>
        <dbReference type="EMBL" id="KAE9322528.1"/>
    </source>
</evidence>
<gene>
    <name evidence="9" type="ORF">PF001_g4349</name>
    <name evidence="8" type="ORF">PF002_g5761</name>
    <name evidence="7" type="ORF">PF004_g6048</name>
    <name evidence="6" type="ORF">PF005_g4960</name>
    <name evidence="5" type="ORF">PF006_g4158</name>
    <name evidence="4" type="ORF">PF007_g4981</name>
    <name evidence="2" type="ORF">PF009_g5419</name>
    <name evidence="3" type="ORF">PF010_g4332</name>
</gene>
<dbReference type="Proteomes" id="UP000433483">
    <property type="component" value="Unassembled WGS sequence"/>
</dbReference>
<name>A0A6A3FI44_9STRA</name>
<dbReference type="OrthoDB" id="10281931at2759"/>